<name>A0A0D2BSR0_9EURO</name>
<dbReference type="Proteomes" id="UP000054466">
    <property type="component" value="Unassembled WGS sequence"/>
</dbReference>
<proteinExistence type="predicted"/>
<dbReference type="VEuPathDB" id="FungiDB:PV07_12527"/>
<dbReference type="EMBL" id="KN847050">
    <property type="protein sequence ID" value="KIW22063.1"/>
    <property type="molecule type" value="Genomic_DNA"/>
</dbReference>
<evidence type="ECO:0000313" key="2">
    <source>
        <dbReference type="EMBL" id="KIW22063.1"/>
    </source>
</evidence>
<dbReference type="OrthoDB" id="5329745at2759"/>
<feature type="region of interest" description="Disordered" evidence="1">
    <location>
        <begin position="1"/>
        <end position="24"/>
    </location>
</feature>
<accession>A0A0D2BSR0</accession>
<evidence type="ECO:0000256" key="1">
    <source>
        <dbReference type="SAM" id="MobiDB-lite"/>
    </source>
</evidence>
<keyword evidence="3" id="KW-1185">Reference proteome</keyword>
<evidence type="ECO:0000313" key="3">
    <source>
        <dbReference type="Proteomes" id="UP000054466"/>
    </source>
</evidence>
<dbReference type="GeneID" id="27351721"/>
<reference evidence="2 3" key="1">
    <citation type="submission" date="2015-01" db="EMBL/GenBank/DDBJ databases">
        <title>The Genome Sequence of Cladophialophora immunda CBS83496.</title>
        <authorList>
            <consortium name="The Broad Institute Genomics Platform"/>
            <person name="Cuomo C."/>
            <person name="de Hoog S."/>
            <person name="Gorbushina A."/>
            <person name="Stielow B."/>
            <person name="Teixiera M."/>
            <person name="Abouelleil A."/>
            <person name="Chapman S.B."/>
            <person name="Priest M."/>
            <person name="Young S.K."/>
            <person name="Wortman J."/>
            <person name="Nusbaum C."/>
            <person name="Birren B."/>
        </authorList>
    </citation>
    <scope>NUCLEOTIDE SEQUENCE [LARGE SCALE GENOMIC DNA]</scope>
    <source>
        <strain evidence="2 3">CBS 83496</strain>
    </source>
</reference>
<sequence length="348" mass="39715">MATHLTIGSVISQKGPQSELPPPPYIEATCSTRETITDVPDGKWDLACTIPSHDMCLCLTEEGRPTWLNMSDHTEPSGKSFRRHGFDVDLTRPSITLKKQSYTWSCERDSAAGGLLLSQGKDLSLANFGNQLVIFERTVEIEDRSRPPPKSPEDKKGSLKVETASPNIFCLTGTDVYQVEGDEKDLVIRSQCFLRLWDIVKGRFRWEMFKPVGQLFCLTNQYVVFQVSRYKLHQRKNGYIHGEFAFPAYSVFISLKNEDKFGPMVTKDGLVLYKPCKKALFMCHIGDREVRIQAWESEDEIRGSLVLRGDLNNLQVEIIGQNASWTKHEMEEPVFKNWDPIKKYVLKT</sequence>
<dbReference type="AlphaFoldDB" id="A0A0D2BSR0"/>
<organism evidence="2 3">
    <name type="scientific">Cladophialophora immunda</name>
    <dbReference type="NCBI Taxonomy" id="569365"/>
    <lineage>
        <taxon>Eukaryota</taxon>
        <taxon>Fungi</taxon>
        <taxon>Dikarya</taxon>
        <taxon>Ascomycota</taxon>
        <taxon>Pezizomycotina</taxon>
        <taxon>Eurotiomycetes</taxon>
        <taxon>Chaetothyriomycetidae</taxon>
        <taxon>Chaetothyriales</taxon>
        <taxon>Herpotrichiellaceae</taxon>
        <taxon>Cladophialophora</taxon>
    </lineage>
</organism>
<protein>
    <submittedName>
        <fullName evidence="2">Uncharacterized protein</fullName>
    </submittedName>
</protein>
<dbReference type="RefSeq" id="XP_016242279.1">
    <property type="nucleotide sequence ID" value="XM_016400059.1"/>
</dbReference>
<gene>
    <name evidence="2" type="ORF">PV07_12527</name>
</gene>